<dbReference type="InterPro" id="IPR028082">
    <property type="entry name" value="Peripla_BP_I"/>
</dbReference>
<accession>A0ABW2TT14</accession>
<keyword evidence="3" id="KW-0238">DNA-binding</keyword>
<organism evidence="7 8">
    <name type="scientific">Actinokineospora soli</name>
    <dbReference type="NCBI Taxonomy" id="1048753"/>
    <lineage>
        <taxon>Bacteria</taxon>
        <taxon>Bacillati</taxon>
        <taxon>Actinomycetota</taxon>
        <taxon>Actinomycetes</taxon>
        <taxon>Pseudonocardiales</taxon>
        <taxon>Pseudonocardiaceae</taxon>
        <taxon>Actinokineospora</taxon>
    </lineage>
</organism>
<sequence>MIASTPHAGEVISGAQEVAAEHGSVLVVLDSRGDAGSEELQIRTLLSHRVDGFVYARMFHQDVEVPAGLAGARVVLANASTGRAGVSWVVPDEHGIGVTATQHLLDHGHRRIAFCTIGDAVPAAVGRERGYRERLGAAVDESLVVRTSADARGGARRGPPCSTGTTGRPRCSASTTRSPWGCTRPRRSGGCRCRGTCRSWGSTT</sequence>
<keyword evidence="8" id="KW-1185">Reference proteome</keyword>
<keyword evidence="2" id="KW-0805">Transcription regulation</keyword>
<protein>
    <recommendedName>
        <fullName evidence="6">Periplasmic binding protein/LacI sugar binding domain-containing protein</fullName>
    </recommendedName>
</protein>
<dbReference type="Proteomes" id="UP001596512">
    <property type="component" value="Unassembled WGS sequence"/>
</dbReference>
<evidence type="ECO:0000313" key="7">
    <source>
        <dbReference type="EMBL" id="MFC7616289.1"/>
    </source>
</evidence>
<dbReference type="PANTHER" id="PTHR30146:SF148">
    <property type="entry name" value="HTH-TYPE TRANSCRIPTIONAL REPRESSOR PURR-RELATED"/>
    <property type="match status" value="1"/>
</dbReference>
<feature type="region of interest" description="Disordered" evidence="5">
    <location>
        <begin position="149"/>
        <end position="189"/>
    </location>
</feature>
<feature type="compositionally biased region" description="Polar residues" evidence="5">
    <location>
        <begin position="162"/>
        <end position="178"/>
    </location>
</feature>
<dbReference type="InterPro" id="IPR001761">
    <property type="entry name" value="Peripla_BP/Lac1_sug-bd_dom"/>
</dbReference>
<dbReference type="Gene3D" id="3.40.50.2300">
    <property type="match status" value="2"/>
</dbReference>
<evidence type="ECO:0000256" key="3">
    <source>
        <dbReference type="ARBA" id="ARBA00023125"/>
    </source>
</evidence>
<comment type="caution">
    <text evidence="7">The sequence shown here is derived from an EMBL/GenBank/DDBJ whole genome shotgun (WGS) entry which is preliminary data.</text>
</comment>
<evidence type="ECO:0000256" key="1">
    <source>
        <dbReference type="ARBA" id="ARBA00022491"/>
    </source>
</evidence>
<name>A0ABW2TT14_9PSEU</name>
<evidence type="ECO:0000313" key="8">
    <source>
        <dbReference type="Proteomes" id="UP001596512"/>
    </source>
</evidence>
<reference evidence="8" key="1">
    <citation type="journal article" date="2019" name="Int. J. Syst. Evol. Microbiol.">
        <title>The Global Catalogue of Microorganisms (GCM) 10K type strain sequencing project: providing services to taxonomists for standard genome sequencing and annotation.</title>
        <authorList>
            <consortium name="The Broad Institute Genomics Platform"/>
            <consortium name="The Broad Institute Genome Sequencing Center for Infectious Disease"/>
            <person name="Wu L."/>
            <person name="Ma J."/>
        </authorList>
    </citation>
    <scope>NUCLEOTIDE SEQUENCE [LARGE SCALE GENOMIC DNA]</scope>
    <source>
        <strain evidence="8">JCM 17695</strain>
    </source>
</reference>
<dbReference type="PANTHER" id="PTHR30146">
    <property type="entry name" value="LACI-RELATED TRANSCRIPTIONAL REPRESSOR"/>
    <property type="match status" value="1"/>
</dbReference>
<keyword evidence="1" id="KW-0678">Repressor</keyword>
<evidence type="ECO:0000256" key="4">
    <source>
        <dbReference type="ARBA" id="ARBA00023163"/>
    </source>
</evidence>
<proteinExistence type="predicted"/>
<dbReference type="SUPFAM" id="SSF53822">
    <property type="entry name" value="Periplasmic binding protein-like I"/>
    <property type="match status" value="1"/>
</dbReference>
<feature type="domain" description="Periplasmic binding protein/LacI sugar binding" evidence="6">
    <location>
        <begin position="5"/>
        <end position="144"/>
    </location>
</feature>
<evidence type="ECO:0000256" key="2">
    <source>
        <dbReference type="ARBA" id="ARBA00023015"/>
    </source>
</evidence>
<dbReference type="EMBL" id="JBHTEY010000004">
    <property type="protein sequence ID" value="MFC7616289.1"/>
    <property type="molecule type" value="Genomic_DNA"/>
</dbReference>
<evidence type="ECO:0000256" key="5">
    <source>
        <dbReference type="SAM" id="MobiDB-lite"/>
    </source>
</evidence>
<evidence type="ECO:0000259" key="6">
    <source>
        <dbReference type="Pfam" id="PF00532"/>
    </source>
</evidence>
<dbReference type="Pfam" id="PF00532">
    <property type="entry name" value="Peripla_BP_1"/>
    <property type="match status" value="1"/>
</dbReference>
<keyword evidence="4" id="KW-0804">Transcription</keyword>
<gene>
    <name evidence="7" type="ORF">ACFQV2_25280</name>
</gene>